<dbReference type="EMBL" id="JBHSGU010000029">
    <property type="protein sequence ID" value="MFC4701851.1"/>
    <property type="molecule type" value="Genomic_DNA"/>
</dbReference>
<proteinExistence type="predicted"/>
<name>A0ABV9M142_9ALTE</name>
<comment type="caution">
    <text evidence="2">The sequence shown here is derived from an EMBL/GenBank/DDBJ whole genome shotgun (WGS) entry which is preliminary data.</text>
</comment>
<gene>
    <name evidence="2" type="ORF">ACFO4O_17005</name>
</gene>
<sequence>MDILVKQTPINAQLIVNVLVVFLLFLVSLVRILSADMPLMLTAILSLMWAAILAYVGSIMARSWRRWQKQQQGQACLKAQHFLLDHDSNTLSEIYCGEQDLSYSIDARSKANSYCLWLYLKRAGEGDKASFKRMFLHRWQLDTRSFCALHRHINWFITERGA</sequence>
<organism evidence="2 3">
    <name type="scientific">Glaciecola siphonariae</name>
    <dbReference type="NCBI Taxonomy" id="521012"/>
    <lineage>
        <taxon>Bacteria</taxon>
        <taxon>Pseudomonadati</taxon>
        <taxon>Pseudomonadota</taxon>
        <taxon>Gammaproteobacteria</taxon>
        <taxon>Alteromonadales</taxon>
        <taxon>Alteromonadaceae</taxon>
        <taxon>Glaciecola</taxon>
    </lineage>
</organism>
<evidence type="ECO:0000313" key="3">
    <source>
        <dbReference type="Proteomes" id="UP001595897"/>
    </source>
</evidence>
<dbReference type="Proteomes" id="UP001595897">
    <property type="component" value="Unassembled WGS sequence"/>
</dbReference>
<reference evidence="3" key="1">
    <citation type="journal article" date="2019" name="Int. J. Syst. Evol. Microbiol.">
        <title>The Global Catalogue of Microorganisms (GCM) 10K type strain sequencing project: providing services to taxonomists for standard genome sequencing and annotation.</title>
        <authorList>
            <consortium name="The Broad Institute Genomics Platform"/>
            <consortium name="The Broad Institute Genome Sequencing Center for Infectious Disease"/>
            <person name="Wu L."/>
            <person name="Ma J."/>
        </authorList>
    </citation>
    <scope>NUCLEOTIDE SEQUENCE [LARGE SCALE GENOMIC DNA]</scope>
    <source>
        <strain evidence="3">KACC 12507</strain>
    </source>
</reference>
<keyword evidence="1" id="KW-0812">Transmembrane</keyword>
<keyword evidence="1" id="KW-1133">Transmembrane helix</keyword>
<keyword evidence="3" id="KW-1185">Reference proteome</keyword>
<dbReference type="RefSeq" id="WP_382410713.1">
    <property type="nucleotide sequence ID" value="NZ_JBHSGU010000029.1"/>
</dbReference>
<evidence type="ECO:0000313" key="2">
    <source>
        <dbReference type="EMBL" id="MFC4701851.1"/>
    </source>
</evidence>
<protein>
    <submittedName>
        <fullName evidence="2">Uncharacterized protein</fullName>
    </submittedName>
</protein>
<feature type="transmembrane region" description="Helical" evidence="1">
    <location>
        <begin position="39"/>
        <end position="61"/>
    </location>
</feature>
<keyword evidence="1" id="KW-0472">Membrane</keyword>
<feature type="transmembrane region" description="Helical" evidence="1">
    <location>
        <begin position="12"/>
        <end position="33"/>
    </location>
</feature>
<evidence type="ECO:0000256" key="1">
    <source>
        <dbReference type="SAM" id="Phobius"/>
    </source>
</evidence>
<accession>A0ABV9M142</accession>